<reference evidence="13 14" key="1">
    <citation type="journal article" date="2019" name="Nat. Ecol. Evol.">
        <title>Megaphylogeny resolves global patterns of mushroom evolution.</title>
        <authorList>
            <person name="Varga T."/>
            <person name="Krizsan K."/>
            <person name="Foldi C."/>
            <person name="Dima B."/>
            <person name="Sanchez-Garcia M."/>
            <person name="Sanchez-Ramirez S."/>
            <person name="Szollosi G.J."/>
            <person name="Szarkandi J.G."/>
            <person name="Papp V."/>
            <person name="Albert L."/>
            <person name="Andreopoulos W."/>
            <person name="Angelini C."/>
            <person name="Antonin V."/>
            <person name="Barry K.W."/>
            <person name="Bougher N.L."/>
            <person name="Buchanan P."/>
            <person name="Buyck B."/>
            <person name="Bense V."/>
            <person name="Catcheside P."/>
            <person name="Chovatia M."/>
            <person name="Cooper J."/>
            <person name="Damon W."/>
            <person name="Desjardin D."/>
            <person name="Finy P."/>
            <person name="Geml J."/>
            <person name="Haridas S."/>
            <person name="Hughes K."/>
            <person name="Justo A."/>
            <person name="Karasinski D."/>
            <person name="Kautmanova I."/>
            <person name="Kiss B."/>
            <person name="Kocsube S."/>
            <person name="Kotiranta H."/>
            <person name="LaButti K.M."/>
            <person name="Lechner B.E."/>
            <person name="Liimatainen K."/>
            <person name="Lipzen A."/>
            <person name="Lukacs Z."/>
            <person name="Mihaltcheva S."/>
            <person name="Morgado L.N."/>
            <person name="Niskanen T."/>
            <person name="Noordeloos M.E."/>
            <person name="Ohm R.A."/>
            <person name="Ortiz-Santana B."/>
            <person name="Ovrebo C."/>
            <person name="Racz N."/>
            <person name="Riley R."/>
            <person name="Savchenko A."/>
            <person name="Shiryaev A."/>
            <person name="Soop K."/>
            <person name="Spirin V."/>
            <person name="Szebenyi C."/>
            <person name="Tomsovsky M."/>
            <person name="Tulloss R.E."/>
            <person name="Uehling J."/>
            <person name="Grigoriev I.V."/>
            <person name="Vagvolgyi C."/>
            <person name="Papp T."/>
            <person name="Martin F.M."/>
            <person name="Miettinen O."/>
            <person name="Hibbett D.S."/>
            <person name="Nagy L.G."/>
        </authorList>
    </citation>
    <scope>NUCLEOTIDE SEQUENCE [LARGE SCALE GENOMIC DNA]</scope>
    <source>
        <strain evidence="13 14">FP101781</strain>
    </source>
</reference>
<evidence type="ECO:0000256" key="10">
    <source>
        <dbReference type="ARBA" id="ARBA00041631"/>
    </source>
</evidence>
<name>A0A4Y7SP46_COPMI</name>
<evidence type="ECO:0000256" key="5">
    <source>
        <dbReference type="ARBA" id="ARBA00023235"/>
    </source>
</evidence>
<dbReference type="OrthoDB" id="255819at2759"/>
<dbReference type="Proteomes" id="UP000298030">
    <property type="component" value="Unassembled WGS sequence"/>
</dbReference>
<dbReference type="EMBL" id="QPFP01000075">
    <property type="protein sequence ID" value="TEB23640.1"/>
    <property type="molecule type" value="Genomic_DNA"/>
</dbReference>
<dbReference type="AlphaFoldDB" id="A0A4Y7SP46"/>
<keyword evidence="5" id="KW-0413">Isomerase</keyword>
<evidence type="ECO:0000313" key="14">
    <source>
        <dbReference type="Proteomes" id="UP000298030"/>
    </source>
</evidence>
<evidence type="ECO:0000256" key="8">
    <source>
        <dbReference type="ARBA" id="ARBA00038932"/>
    </source>
</evidence>
<evidence type="ECO:0000313" key="13">
    <source>
        <dbReference type="EMBL" id="TEB23640.1"/>
    </source>
</evidence>
<dbReference type="GO" id="GO:0050178">
    <property type="term" value="F:phenylpyruvate tautomerase activity"/>
    <property type="evidence" value="ECO:0007669"/>
    <property type="project" value="UniProtKB-EC"/>
</dbReference>
<dbReference type="SUPFAM" id="SSF55331">
    <property type="entry name" value="Tautomerase/MIF"/>
    <property type="match status" value="1"/>
</dbReference>
<protein>
    <recommendedName>
        <fullName evidence="12">L-dopachrome isomerase</fullName>
        <ecNumber evidence="9">5.3.2.1</ecNumber>
        <ecNumber evidence="8">5.3.3.12</ecNumber>
    </recommendedName>
    <alternativeName>
        <fullName evidence="10">L-dopachrome tautomerase</fullName>
    </alternativeName>
    <alternativeName>
        <fullName evidence="11">Phenylpyruvate tautomerase</fullName>
    </alternativeName>
</protein>
<comment type="subcellular location">
    <subcellularLocation>
        <location evidence="1">Secreted</location>
    </subcellularLocation>
</comment>
<comment type="caution">
    <text evidence="13">The sequence shown here is derived from an EMBL/GenBank/DDBJ whole genome shotgun (WGS) entry which is preliminary data.</text>
</comment>
<dbReference type="STRING" id="71717.A0A4Y7SP46"/>
<dbReference type="Gene3D" id="3.30.429.10">
    <property type="entry name" value="Macrophage Migration Inhibitory Factor"/>
    <property type="match status" value="1"/>
</dbReference>
<gene>
    <name evidence="13" type="ORF">FA13DRAFT_1639626</name>
</gene>
<dbReference type="EC" id="5.3.2.1" evidence="9"/>
<dbReference type="PANTHER" id="PTHR11954">
    <property type="entry name" value="D-DOPACHROME DECARBOXYLASE"/>
    <property type="match status" value="1"/>
</dbReference>
<comment type="catalytic activity">
    <reaction evidence="6">
        <text>3-phenylpyruvate = enol-phenylpyruvate</text>
        <dbReference type="Rhea" id="RHEA:17097"/>
        <dbReference type="ChEBI" id="CHEBI:16815"/>
        <dbReference type="ChEBI" id="CHEBI:18005"/>
        <dbReference type="EC" id="5.3.2.1"/>
    </reaction>
</comment>
<sequence>MVPWISFGLAYKDKPPIPLTSWTPIHFTPPPRHAFARTHHQRPGECFFEPPFAATSFLTFIPTQLADESAFALEFSKAAAAILGKPEQVFLVDVKHNLNLIFGGTHEPAFLLTVSILDTTNPENNEIWSKALFAFFKEKLNIPDSRGYIIFTDPGRAYWGWVFISRHLSEVYWFLTFFIDIEVPPSQS</sequence>
<evidence type="ECO:0000256" key="9">
    <source>
        <dbReference type="ARBA" id="ARBA00039086"/>
    </source>
</evidence>
<dbReference type="GO" id="GO:0005615">
    <property type="term" value="C:extracellular space"/>
    <property type="evidence" value="ECO:0007669"/>
    <property type="project" value="UniProtKB-KW"/>
</dbReference>
<proteinExistence type="inferred from homology"/>
<evidence type="ECO:0000256" key="1">
    <source>
        <dbReference type="ARBA" id="ARBA00004613"/>
    </source>
</evidence>
<keyword evidence="3" id="KW-0202">Cytokine</keyword>
<organism evidence="13 14">
    <name type="scientific">Coprinellus micaceus</name>
    <name type="common">Glistening ink-cap mushroom</name>
    <name type="synonym">Coprinus micaceus</name>
    <dbReference type="NCBI Taxonomy" id="71717"/>
    <lineage>
        <taxon>Eukaryota</taxon>
        <taxon>Fungi</taxon>
        <taxon>Dikarya</taxon>
        <taxon>Basidiomycota</taxon>
        <taxon>Agaricomycotina</taxon>
        <taxon>Agaricomycetes</taxon>
        <taxon>Agaricomycetidae</taxon>
        <taxon>Agaricales</taxon>
        <taxon>Agaricineae</taxon>
        <taxon>Psathyrellaceae</taxon>
        <taxon>Coprinellus</taxon>
    </lineage>
</organism>
<dbReference type="Pfam" id="PF01187">
    <property type="entry name" value="MIF"/>
    <property type="match status" value="1"/>
</dbReference>
<evidence type="ECO:0000256" key="4">
    <source>
        <dbReference type="ARBA" id="ARBA00022525"/>
    </source>
</evidence>
<keyword evidence="14" id="KW-1185">Reference proteome</keyword>
<dbReference type="EC" id="5.3.3.12" evidence="8"/>
<evidence type="ECO:0000256" key="3">
    <source>
        <dbReference type="ARBA" id="ARBA00022514"/>
    </source>
</evidence>
<dbReference type="GO" id="GO:0004167">
    <property type="term" value="F:dopachrome isomerase activity"/>
    <property type="evidence" value="ECO:0007669"/>
    <property type="project" value="UniProtKB-EC"/>
</dbReference>
<comment type="catalytic activity">
    <reaction evidence="7">
        <text>L-dopachrome = 5,6-dihydroxyindole-2-carboxylate</text>
        <dbReference type="Rhea" id="RHEA:13041"/>
        <dbReference type="ChEBI" id="CHEBI:16875"/>
        <dbReference type="ChEBI" id="CHEBI:57509"/>
        <dbReference type="EC" id="5.3.3.12"/>
    </reaction>
</comment>
<keyword evidence="4" id="KW-0964">Secreted</keyword>
<evidence type="ECO:0000256" key="2">
    <source>
        <dbReference type="ARBA" id="ARBA00005851"/>
    </source>
</evidence>
<dbReference type="PANTHER" id="PTHR11954:SF6">
    <property type="entry name" value="MACROPHAGE MIGRATION INHIBITORY FACTOR"/>
    <property type="match status" value="1"/>
</dbReference>
<accession>A0A4Y7SP46</accession>
<evidence type="ECO:0000256" key="11">
    <source>
        <dbReference type="ARBA" id="ARBA00041912"/>
    </source>
</evidence>
<evidence type="ECO:0000256" key="12">
    <source>
        <dbReference type="ARBA" id="ARBA00042730"/>
    </source>
</evidence>
<comment type="similarity">
    <text evidence="2">Belongs to the MIF family.</text>
</comment>
<evidence type="ECO:0000256" key="7">
    <source>
        <dbReference type="ARBA" id="ARBA00036823"/>
    </source>
</evidence>
<evidence type="ECO:0000256" key="6">
    <source>
        <dbReference type="ARBA" id="ARBA00036735"/>
    </source>
</evidence>
<dbReference type="InterPro" id="IPR014347">
    <property type="entry name" value="Tautomerase/MIF_sf"/>
</dbReference>
<dbReference type="InterPro" id="IPR001398">
    <property type="entry name" value="Macrophage_inhib_fac"/>
</dbReference>